<dbReference type="GO" id="GO:0120159">
    <property type="term" value="F:rRNA pseudouridine synthase activity"/>
    <property type="evidence" value="ECO:0007669"/>
    <property type="project" value="UniProtKB-ARBA"/>
</dbReference>
<comment type="function">
    <text evidence="6">Responsible for synthesis of pseudouridine from uracil.</text>
</comment>
<dbReference type="PANTHER" id="PTHR21600">
    <property type="entry name" value="MITOCHONDRIAL RNA PSEUDOURIDINE SYNTHASE"/>
    <property type="match status" value="1"/>
</dbReference>
<dbReference type="Pfam" id="PF01479">
    <property type="entry name" value="S4"/>
    <property type="match status" value="1"/>
</dbReference>
<dbReference type="InterPro" id="IPR050188">
    <property type="entry name" value="RluA_PseudoU_synthase"/>
</dbReference>
<dbReference type="PANTHER" id="PTHR21600:SF44">
    <property type="entry name" value="RIBOSOMAL LARGE SUBUNIT PSEUDOURIDINE SYNTHASE D"/>
    <property type="match status" value="1"/>
</dbReference>
<dbReference type="Pfam" id="PF00849">
    <property type="entry name" value="PseudoU_synth_2"/>
    <property type="match status" value="1"/>
</dbReference>
<dbReference type="InterPro" id="IPR006145">
    <property type="entry name" value="PsdUridine_synth_RsuA/RluA"/>
</dbReference>
<dbReference type="EMBL" id="AEEH01000047">
    <property type="protein sequence ID" value="EFM24876.1"/>
    <property type="molecule type" value="Genomic_DNA"/>
</dbReference>
<sequence>MKIQKGRKMNKTLVVQSQYEGMRLDIFLKEVLDYSRSKINKEIKNKSVLVNGVSVKSGYIIKKNDIITLEILEDQVNLEPQKIDFKILFEDEYIMVISKPENLVVHPGAGVFSETLVNGLLDYNINIKDIGEEDRPGIVHRLDKDTSGLMIIAKDALAYKKLVNMFKYGEIHKEYIAILTGHLENEIRVDEPIGRNPKDRKSFTVIYSNSKNAISTFVPIKYMNGFTLCRVIIETGRTHQIRVHARYLNHPVLGDSIYGYKNSLGIKTQLLHAYKLTFNHPITGEELSFEDDFPDRFTKALEKIDRL</sequence>
<keyword evidence="5" id="KW-0694">RNA-binding</keyword>
<dbReference type="GO" id="GO:0000455">
    <property type="term" value="P:enzyme-directed rRNA pseudouridine synthesis"/>
    <property type="evidence" value="ECO:0007669"/>
    <property type="project" value="TreeGrafter"/>
</dbReference>
<dbReference type="Proteomes" id="UP000003280">
    <property type="component" value="Unassembled WGS sequence"/>
</dbReference>
<comment type="catalytic activity">
    <reaction evidence="1 6">
        <text>a uridine in RNA = a pseudouridine in RNA</text>
        <dbReference type="Rhea" id="RHEA:48348"/>
        <dbReference type="Rhea" id="RHEA-COMP:12068"/>
        <dbReference type="Rhea" id="RHEA-COMP:12069"/>
        <dbReference type="ChEBI" id="CHEBI:65314"/>
        <dbReference type="ChEBI" id="CHEBI:65315"/>
    </reaction>
</comment>
<protein>
    <recommendedName>
        <fullName evidence="6">Pseudouridine synthase</fullName>
        <ecNumber evidence="6">5.4.99.-</ecNumber>
    </recommendedName>
</protein>
<dbReference type="STRING" id="862517.HMPREF9225_1447"/>
<feature type="domain" description="RNA-binding S4" evidence="7">
    <location>
        <begin position="22"/>
        <end position="84"/>
    </location>
</feature>
<dbReference type="HOGENOM" id="CLU_016902_4_4_9"/>
<dbReference type="Gene3D" id="3.10.290.10">
    <property type="entry name" value="RNA-binding S4 domain"/>
    <property type="match status" value="1"/>
</dbReference>
<evidence type="ECO:0000256" key="1">
    <source>
        <dbReference type="ARBA" id="ARBA00000073"/>
    </source>
</evidence>
<evidence type="ECO:0000313" key="8">
    <source>
        <dbReference type="EMBL" id="EFM24876.1"/>
    </source>
</evidence>
<comment type="caution">
    <text evidence="8">The sequence shown here is derived from an EMBL/GenBank/DDBJ whole genome shotgun (WGS) entry which is preliminary data.</text>
</comment>
<dbReference type="OrthoDB" id="9807829at2"/>
<dbReference type="InterPro" id="IPR006225">
    <property type="entry name" value="PsdUridine_synth_RluC/D"/>
</dbReference>
<dbReference type="PROSITE" id="PS50889">
    <property type="entry name" value="S4"/>
    <property type="match status" value="1"/>
</dbReference>
<comment type="similarity">
    <text evidence="2 6">Belongs to the pseudouridine synthase RluA family.</text>
</comment>
<proteinExistence type="inferred from homology"/>
<name>E0NMQ8_9FIRM</name>
<dbReference type="SUPFAM" id="SSF55120">
    <property type="entry name" value="Pseudouridine synthase"/>
    <property type="match status" value="1"/>
</dbReference>
<dbReference type="InterPro" id="IPR002942">
    <property type="entry name" value="S4_RNA-bd"/>
</dbReference>
<dbReference type="SMART" id="SM00363">
    <property type="entry name" value="S4"/>
    <property type="match status" value="1"/>
</dbReference>
<gene>
    <name evidence="8" type="primary">rluD</name>
    <name evidence="8" type="ORF">HMPREF9225_1447</name>
</gene>
<evidence type="ECO:0000256" key="5">
    <source>
        <dbReference type="PROSITE-ProRule" id="PRU00182"/>
    </source>
</evidence>
<organism evidence="8 9">
    <name type="scientific">Peptoniphilus duerdenii ATCC BAA-1640</name>
    <dbReference type="NCBI Taxonomy" id="862517"/>
    <lineage>
        <taxon>Bacteria</taxon>
        <taxon>Bacillati</taxon>
        <taxon>Bacillota</taxon>
        <taxon>Tissierellia</taxon>
        <taxon>Tissierellales</taxon>
        <taxon>Peptoniphilaceae</taxon>
        <taxon>Peptoniphilus</taxon>
    </lineage>
</organism>
<dbReference type="CDD" id="cd02869">
    <property type="entry name" value="PseudoU_synth_RluA_like"/>
    <property type="match status" value="1"/>
</dbReference>
<reference evidence="8 9" key="1">
    <citation type="submission" date="2010-07" db="EMBL/GenBank/DDBJ databases">
        <authorList>
            <person name="Muzny D."/>
            <person name="Qin X."/>
            <person name="Deng J."/>
            <person name="Jiang H."/>
            <person name="Liu Y."/>
            <person name="Qu J."/>
            <person name="Song X.-Z."/>
            <person name="Zhang L."/>
            <person name="Thornton R."/>
            <person name="Coyle M."/>
            <person name="Francisco L."/>
            <person name="Jackson L."/>
            <person name="Javaid M."/>
            <person name="Korchina V."/>
            <person name="Kovar C."/>
            <person name="Mata R."/>
            <person name="Mathew T."/>
            <person name="Ngo R."/>
            <person name="Nguyen L."/>
            <person name="Nguyen N."/>
            <person name="Okwuonu G."/>
            <person name="Ongeri F."/>
            <person name="Pham C."/>
            <person name="Simmons D."/>
            <person name="Wilczek-Boney K."/>
            <person name="Hale W."/>
            <person name="Jakkamsetti A."/>
            <person name="Pham P."/>
            <person name="Ruth R."/>
            <person name="San Lucas F."/>
            <person name="Warren J."/>
            <person name="Zhang J."/>
            <person name="Zhao Z."/>
            <person name="Zhou C."/>
            <person name="Zhu D."/>
            <person name="Lee S."/>
            <person name="Bess C."/>
            <person name="Blankenburg K."/>
            <person name="Forbes L."/>
            <person name="Fu Q."/>
            <person name="Gubbala S."/>
            <person name="Hirani K."/>
            <person name="Jayaseelan J.C."/>
            <person name="Lara F."/>
            <person name="Munidasa M."/>
            <person name="Palculict T."/>
            <person name="Patil S."/>
            <person name="Pu L.-L."/>
            <person name="Saada N."/>
            <person name="Tang L."/>
            <person name="Weissenberger G."/>
            <person name="Zhu Y."/>
            <person name="Hemphill L."/>
            <person name="Shang Y."/>
            <person name="Youmans B."/>
            <person name="Ayvaz T."/>
            <person name="Ross M."/>
            <person name="Santibanez J."/>
            <person name="Aqrawi P."/>
            <person name="Gross S."/>
            <person name="Joshi V."/>
            <person name="Fowler G."/>
            <person name="Nazareth L."/>
            <person name="Reid J."/>
            <person name="Worley K."/>
            <person name="Petrosino J."/>
            <person name="Highlander S."/>
            <person name="Gibbs R."/>
        </authorList>
    </citation>
    <scope>NUCLEOTIDE SEQUENCE [LARGE SCALE GENOMIC DNA]</scope>
    <source>
        <strain evidence="8 9">ATCC BAA-1640</strain>
    </source>
</reference>
<evidence type="ECO:0000256" key="6">
    <source>
        <dbReference type="RuleBase" id="RU362028"/>
    </source>
</evidence>
<evidence type="ECO:0000256" key="2">
    <source>
        <dbReference type="ARBA" id="ARBA00010876"/>
    </source>
</evidence>
<evidence type="ECO:0000256" key="3">
    <source>
        <dbReference type="ARBA" id="ARBA00023235"/>
    </source>
</evidence>
<dbReference type="AlphaFoldDB" id="E0NMQ8"/>
<dbReference type="Gene3D" id="3.30.2350.10">
    <property type="entry name" value="Pseudouridine synthase"/>
    <property type="match status" value="1"/>
</dbReference>
<dbReference type="InterPro" id="IPR036986">
    <property type="entry name" value="S4_RNA-bd_sf"/>
</dbReference>
<accession>E0NMQ8</accession>
<evidence type="ECO:0000259" key="7">
    <source>
        <dbReference type="SMART" id="SM00363"/>
    </source>
</evidence>
<dbReference type="CDD" id="cd00165">
    <property type="entry name" value="S4"/>
    <property type="match status" value="1"/>
</dbReference>
<dbReference type="eggNOG" id="COG0564">
    <property type="taxonomic scope" value="Bacteria"/>
</dbReference>
<keyword evidence="3 6" id="KW-0413">Isomerase</keyword>
<keyword evidence="9" id="KW-1185">Reference proteome</keyword>
<evidence type="ECO:0000256" key="4">
    <source>
        <dbReference type="PIRSR" id="PIRSR606225-1"/>
    </source>
</evidence>
<dbReference type="EC" id="5.4.99.-" evidence="6"/>
<dbReference type="SUPFAM" id="SSF55174">
    <property type="entry name" value="Alpha-L RNA-binding motif"/>
    <property type="match status" value="1"/>
</dbReference>
<dbReference type="NCBIfam" id="TIGR00005">
    <property type="entry name" value="rluA_subfam"/>
    <property type="match status" value="1"/>
</dbReference>
<dbReference type="InterPro" id="IPR006224">
    <property type="entry name" value="PsdUridine_synth_RluA-like_CS"/>
</dbReference>
<dbReference type="PROSITE" id="PS01129">
    <property type="entry name" value="PSI_RLU"/>
    <property type="match status" value="1"/>
</dbReference>
<dbReference type="InterPro" id="IPR020103">
    <property type="entry name" value="PsdUridine_synth_cat_dom_sf"/>
</dbReference>
<evidence type="ECO:0000313" key="9">
    <source>
        <dbReference type="Proteomes" id="UP000003280"/>
    </source>
</evidence>
<dbReference type="GO" id="GO:0003723">
    <property type="term" value="F:RNA binding"/>
    <property type="evidence" value="ECO:0007669"/>
    <property type="project" value="UniProtKB-KW"/>
</dbReference>
<feature type="active site" evidence="4">
    <location>
        <position position="143"/>
    </location>
</feature>